<dbReference type="InterPro" id="IPR001296">
    <property type="entry name" value="Glyco_trans_1"/>
</dbReference>
<feature type="domain" description="Glycosyl transferase family 1" evidence="1">
    <location>
        <begin position="218"/>
        <end position="366"/>
    </location>
</feature>
<dbReference type="OrthoDB" id="9787111at2"/>
<dbReference type="SUPFAM" id="SSF53756">
    <property type="entry name" value="UDP-Glycosyltransferase/glycogen phosphorylase"/>
    <property type="match status" value="1"/>
</dbReference>
<dbReference type="EMBL" id="LT828648">
    <property type="protein sequence ID" value="SLM49618.1"/>
    <property type="molecule type" value="Genomic_DNA"/>
</dbReference>
<dbReference type="Proteomes" id="UP000192042">
    <property type="component" value="Chromosome I"/>
</dbReference>
<dbReference type="Gene3D" id="3.40.50.2000">
    <property type="entry name" value="Glycogen Phosphorylase B"/>
    <property type="match status" value="2"/>
</dbReference>
<evidence type="ECO:0000259" key="2">
    <source>
        <dbReference type="Pfam" id="PF13439"/>
    </source>
</evidence>
<name>A0A1W1I9A6_9BACT</name>
<dbReference type="Pfam" id="PF13439">
    <property type="entry name" value="Glyco_transf_4"/>
    <property type="match status" value="1"/>
</dbReference>
<gene>
    <name evidence="3" type="ORF">NSJP_3451</name>
</gene>
<dbReference type="InterPro" id="IPR028098">
    <property type="entry name" value="Glyco_trans_4-like_N"/>
</dbReference>
<dbReference type="AlphaFoldDB" id="A0A1W1I9A6"/>
<dbReference type="STRING" id="1325564.NSJP_3451"/>
<dbReference type="CDD" id="cd03801">
    <property type="entry name" value="GT4_PimA-like"/>
    <property type="match status" value="1"/>
</dbReference>
<organism evidence="3 4">
    <name type="scientific">Nitrospira japonica</name>
    <dbReference type="NCBI Taxonomy" id="1325564"/>
    <lineage>
        <taxon>Bacteria</taxon>
        <taxon>Pseudomonadati</taxon>
        <taxon>Nitrospirota</taxon>
        <taxon>Nitrospiria</taxon>
        <taxon>Nitrospirales</taxon>
        <taxon>Nitrospiraceae</taxon>
        <taxon>Nitrospira</taxon>
    </lineage>
</organism>
<dbReference type="PANTHER" id="PTHR45947">
    <property type="entry name" value="SULFOQUINOVOSYL TRANSFERASE SQD2"/>
    <property type="match status" value="1"/>
</dbReference>
<dbReference type="InterPro" id="IPR050194">
    <property type="entry name" value="Glycosyltransferase_grp1"/>
</dbReference>
<keyword evidence="3" id="KW-0808">Transferase</keyword>
<evidence type="ECO:0000259" key="1">
    <source>
        <dbReference type="Pfam" id="PF00534"/>
    </source>
</evidence>
<dbReference type="RefSeq" id="WP_080887811.1">
    <property type="nucleotide sequence ID" value="NZ_LT828648.1"/>
</dbReference>
<reference evidence="3 4" key="1">
    <citation type="submission" date="2017-03" db="EMBL/GenBank/DDBJ databases">
        <authorList>
            <person name="Afonso C.L."/>
            <person name="Miller P.J."/>
            <person name="Scott M.A."/>
            <person name="Spackman E."/>
            <person name="Goraichik I."/>
            <person name="Dimitrov K.M."/>
            <person name="Suarez D.L."/>
            <person name="Swayne D.E."/>
        </authorList>
    </citation>
    <scope>NUCLEOTIDE SEQUENCE [LARGE SCALE GENOMIC DNA]</scope>
    <source>
        <strain evidence="3">Genome sequencing of Nitrospira japonica strain NJ11</strain>
    </source>
</reference>
<keyword evidence="4" id="KW-1185">Reference proteome</keyword>
<dbReference type="Pfam" id="PF00534">
    <property type="entry name" value="Glycos_transf_1"/>
    <property type="match status" value="1"/>
</dbReference>
<sequence>MKVLVAHNHYRSSAPSGEDQVFQNEVTLLRRHGIDVTIFERFNDDIDDSSLAGRLRVAHETAWSDRSYQDLEWVLRKSRPDVVHFHNTFPIISPSAYAACRDNGVPVVQTLHNFRLICPGGLLLRNGTPCEKCIGGGLFSALRHRCYRGSLPATGALVWMLLFNRWRDTYGSLVNRYIALTEFAAGRLIAGGLPRERVAIKPNFVSDIHVPGDGQGGFAVYVGRLSQEKGVHTLLSAWKTVQGVPLRVLGDGPLRKSLEEYVSRENLPIQFLGFCNRRTVIDTVSRAAFQIVPSEWYEGFPMVIADAYALGTPIIASRIGSLEEIVEEGVTGTRFEAGNAADLAAKVQALWHDHSHRATLRQGARHAYESKFSAERNFEMLIAVYEAAMGEHTQLSRKAS</sequence>
<dbReference type="PANTHER" id="PTHR45947:SF13">
    <property type="entry name" value="TRANSFERASE"/>
    <property type="match status" value="1"/>
</dbReference>
<feature type="domain" description="Glycosyltransferase subfamily 4-like N-terminal" evidence="2">
    <location>
        <begin position="26"/>
        <end position="205"/>
    </location>
</feature>
<proteinExistence type="predicted"/>
<dbReference type="KEGG" id="nja:NSJP_3451"/>
<evidence type="ECO:0000313" key="3">
    <source>
        <dbReference type="EMBL" id="SLM49618.1"/>
    </source>
</evidence>
<dbReference type="GO" id="GO:0016757">
    <property type="term" value="F:glycosyltransferase activity"/>
    <property type="evidence" value="ECO:0007669"/>
    <property type="project" value="InterPro"/>
</dbReference>
<evidence type="ECO:0000313" key="4">
    <source>
        <dbReference type="Proteomes" id="UP000192042"/>
    </source>
</evidence>
<protein>
    <submittedName>
        <fullName evidence="3">Glycosyl transferase group 1</fullName>
    </submittedName>
</protein>
<accession>A0A1W1I9A6</accession>